<reference evidence="1" key="1">
    <citation type="submission" date="2004-02" db="EMBL/GenBank/DDBJ databases">
        <title>Cloning and sequencing of the hygromycin B biosynthetic gene cluster from Streptomyces hygroscopicus ssp.hygroscopicus DSM 40578.</title>
        <authorList>
            <person name="Aboshanab K.M.A."/>
            <person name="Schmidt-Beissner H."/>
            <person name="Wehmeier U.F."/>
            <person name="Welzel K."/>
            <person name="Vente A."/>
            <person name="Piepersberg W."/>
        </authorList>
    </citation>
    <scope>NUCLEOTIDE SEQUENCE</scope>
    <source>
        <strain evidence="1">DSM 40578</strain>
    </source>
</reference>
<dbReference type="AlphaFoldDB" id="Q2MFT2"/>
<protein>
    <submittedName>
        <fullName evidence="1">Uncharacterized protein</fullName>
    </submittedName>
</protein>
<sequence length="344" mass="37496">MRIGGWVGSGLHSESGDHDGARRVDFAVGAPVRWGSAGHPGIRCARCGASGAPVRVPTMPRTFAHCAGARMMRAGVAATPARSTRACIRRVTVDRMRCTRCTPFDQVCRRGFHPSDGKQPLVQPRVSRELSTFPLDHVRYHCGDGPRRAPDARGGGKISPSAPCIITVRKGDAWCGRCGELWHRGAFHRVGVDTSRVGVRTELDILEGRLGTRLSGLLQAIPWDIDMVDADAVVVAEGSPADQAWHLLRAQYGVDWVIAGKLLARKRAQLLPVYDKVVRCALGRPRPSFWLALHAALRADDRSLHRQLLALRQIAGLPKTVSALRVCDVAVWMGHRAEGHACPR</sequence>
<name>Q2MFT2_STRHY</name>
<organism evidence="1">
    <name type="scientific">Streptomyces hygroscopicus subsp. hygroscopicus</name>
    <dbReference type="NCBI Taxonomy" id="68042"/>
    <lineage>
        <taxon>Bacteria</taxon>
        <taxon>Bacillati</taxon>
        <taxon>Actinomycetota</taxon>
        <taxon>Actinomycetes</taxon>
        <taxon>Kitasatosporales</taxon>
        <taxon>Streptomycetaceae</taxon>
        <taxon>Streptomyces</taxon>
        <taxon>Streptomyces violaceusniger group</taxon>
    </lineage>
</organism>
<dbReference type="Pfam" id="PF19827">
    <property type="entry name" value="DUF6308"/>
    <property type="match status" value="1"/>
</dbReference>
<proteinExistence type="predicted"/>
<dbReference type="InterPro" id="IPR046275">
    <property type="entry name" value="DUF6308"/>
</dbReference>
<dbReference type="EMBL" id="AJ628642">
    <property type="protein sequence ID" value="CAF31835.1"/>
    <property type="molecule type" value="Genomic_DNA"/>
</dbReference>
<evidence type="ECO:0000313" key="1">
    <source>
        <dbReference type="EMBL" id="CAF31835.1"/>
    </source>
</evidence>
<accession>Q2MFT2</accession>